<evidence type="ECO:0000256" key="5">
    <source>
        <dbReference type="ARBA" id="ARBA00023010"/>
    </source>
</evidence>
<keyword evidence="4" id="KW-0653">Protein transport</keyword>
<comment type="subcellular location">
    <subcellularLocation>
        <location evidence="1">Nucleus</location>
        <location evidence="1">Nuclear pore complex</location>
    </subcellularLocation>
</comment>
<dbReference type="OrthoDB" id="2538017at2759"/>
<dbReference type="GO" id="GO:0051028">
    <property type="term" value="P:mRNA transport"/>
    <property type="evidence" value="ECO:0007669"/>
    <property type="project" value="UniProtKB-KW"/>
</dbReference>
<reference evidence="10 11" key="1">
    <citation type="submission" date="2018-06" db="EMBL/GenBank/DDBJ databases">
        <title>Comparative genomics reveals the genomic features of Rhizophagus irregularis, R. cerebriforme, R. diaphanum and Gigaspora rosea, and their symbiotic lifestyle signature.</title>
        <authorList>
            <person name="Morin E."/>
            <person name="San Clemente H."/>
            <person name="Chen E.C.H."/>
            <person name="De La Providencia I."/>
            <person name="Hainaut M."/>
            <person name="Kuo A."/>
            <person name="Kohler A."/>
            <person name="Murat C."/>
            <person name="Tang N."/>
            <person name="Roy S."/>
            <person name="Loubradou J."/>
            <person name="Henrissat B."/>
            <person name="Grigoriev I.V."/>
            <person name="Corradi N."/>
            <person name="Roux C."/>
            <person name="Martin F.M."/>
        </authorList>
    </citation>
    <scope>NUCLEOTIDE SEQUENCE [LARGE SCALE GENOMIC DNA]</scope>
    <source>
        <strain evidence="10 11">DAOM 227022</strain>
    </source>
</reference>
<dbReference type="PANTHER" id="PTHR13437">
    <property type="entry name" value="NUCLEOPORIN P58/P45 NUCLEOPORIN-LIKE PROTEIN 1"/>
    <property type="match status" value="1"/>
</dbReference>
<keyword evidence="11" id="KW-1185">Reference proteome</keyword>
<evidence type="ECO:0000256" key="1">
    <source>
        <dbReference type="ARBA" id="ARBA00004567"/>
    </source>
</evidence>
<evidence type="ECO:0000256" key="7">
    <source>
        <dbReference type="ARBA" id="ARBA00023242"/>
    </source>
</evidence>
<evidence type="ECO:0000256" key="6">
    <source>
        <dbReference type="ARBA" id="ARBA00023132"/>
    </source>
</evidence>
<dbReference type="EMBL" id="QKYT01000739">
    <property type="protein sequence ID" value="RIA81816.1"/>
    <property type="molecule type" value="Genomic_DNA"/>
</dbReference>
<dbReference type="AlphaFoldDB" id="A0A397SAR2"/>
<dbReference type="STRING" id="658196.A0A397SAR2"/>
<evidence type="ECO:0000313" key="11">
    <source>
        <dbReference type="Proteomes" id="UP000265703"/>
    </source>
</evidence>
<dbReference type="GO" id="GO:0008139">
    <property type="term" value="F:nuclear localization sequence binding"/>
    <property type="evidence" value="ECO:0007669"/>
    <property type="project" value="InterPro"/>
</dbReference>
<proteinExistence type="predicted"/>
<keyword evidence="3" id="KW-0509">mRNA transport</keyword>
<comment type="caution">
    <text evidence="10">The sequence shown here is derived from an EMBL/GenBank/DDBJ whole genome shotgun (WGS) entry which is preliminary data.</text>
</comment>
<feature type="region of interest" description="Disordered" evidence="9">
    <location>
        <begin position="227"/>
        <end position="327"/>
    </location>
</feature>
<dbReference type="InterPro" id="IPR024882">
    <property type="entry name" value="NUP58/p45/49"/>
</dbReference>
<keyword evidence="5" id="KW-0811">Translocation</keyword>
<evidence type="ECO:0000256" key="2">
    <source>
        <dbReference type="ARBA" id="ARBA00022448"/>
    </source>
</evidence>
<sequence length="392" mass="43535">MNELQTTHNQIDERLKDLENQIMMVENGKRFYDAASQGQPANILLLGDNVFSKYYHDLTNSFAERLRQYSTTIEEIERHFSSLFQNQGNGTENKDLAALNESMRSQHQSFMVITGKVATLHEEMDKLREKYLKFRRVYSHDNSNPFEIQKEPSIDISRETSFNERKPAQELAKNLPVITSAAQLNQLNPPSQIELIRPAIQQNQPGLFGQTSQPSLFGQTSLFGQSSQPSLFGQSTSRPGLFGQTSQPSLFGQTSQPSLFGQTSQPSLFGQTSQPSLFGQTSQPSLFGQTSQPSLFGQTSQPSLFGQTSQPSLFGQTSQPSLFGQSSQPSLFGQPNQFGQSTQSNMFGQTSQTNFGQPSFFGQQSQPSAFGQTSTTTKPFFAQTTASPFSFK</sequence>
<keyword evidence="8" id="KW-0175">Coiled coil</keyword>
<dbReference type="Gene3D" id="6.10.140.1350">
    <property type="match status" value="1"/>
</dbReference>
<evidence type="ECO:0000256" key="8">
    <source>
        <dbReference type="SAM" id="Coils"/>
    </source>
</evidence>
<dbReference type="GO" id="GO:0017056">
    <property type="term" value="F:structural constituent of nuclear pore"/>
    <property type="evidence" value="ECO:0007669"/>
    <property type="project" value="InterPro"/>
</dbReference>
<accession>A0A397SAR2</accession>
<keyword evidence="2" id="KW-0813">Transport</keyword>
<protein>
    <submittedName>
        <fullName evidence="10">Uncharacterized protein</fullName>
    </submittedName>
</protein>
<evidence type="ECO:0000313" key="10">
    <source>
        <dbReference type="EMBL" id="RIA81816.1"/>
    </source>
</evidence>
<dbReference type="GO" id="GO:0015031">
    <property type="term" value="P:protein transport"/>
    <property type="evidence" value="ECO:0007669"/>
    <property type="project" value="UniProtKB-KW"/>
</dbReference>
<dbReference type="Proteomes" id="UP000265703">
    <property type="component" value="Unassembled WGS sequence"/>
</dbReference>
<dbReference type="PANTHER" id="PTHR13437:SF2">
    <property type="entry name" value="NUCLEOPORIN P58_P45"/>
    <property type="match status" value="1"/>
</dbReference>
<evidence type="ECO:0000256" key="4">
    <source>
        <dbReference type="ARBA" id="ARBA00022927"/>
    </source>
</evidence>
<name>A0A397SAR2_9GLOM</name>
<evidence type="ECO:0000256" key="9">
    <source>
        <dbReference type="SAM" id="MobiDB-lite"/>
    </source>
</evidence>
<feature type="coiled-coil region" evidence="8">
    <location>
        <begin position="1"/>
        <end position="28"/>
    </location>
</feature>
<evidence type="ECO:0000256" key="3">
    <source>
        <dbReference type="ARBA" id="ARBA00022816"/>
    </source>
</evidence>
<keyword evidence="7" id="KW-0539">Nucleus</keyword>
<dbReference type="GO" id="GO:0005643">
    <property type="term" value="C:nuclear pore"/>
    <property type="evidence" value="ECO:0007669"/>
    <property type="project" value="UniProtKB-SubCell"/>
</dbReference>
<keyword evidence="6" id="KW-0906">Nuclear pore complex</keyword>
<organism evidence="10 11">
    <name type="scientific">Glomus cerebriforme</name>
    <dbReference type="NCBI Taxonomy" id="658196"/>
    <lineage>
        <taxon>Eukaryota</taxon>
        <taxon>Fungi</taxon>
        <taxon>Fungi incertae sedis</taxon>
        <taxon>Mucoromycota</taxon>
        <taxon>Glomeromycotina</taxon>
        <taxon>Glomeromycetes</taxon>
        <taxon>Glomerales</taxon>
        <taxon>Glomeraceae</taxon>
        <taxon>Glomus</taxon>
    </lineage>
</organism>
<gene>
    <name evidence="10" type="ORF">C1645_536924</name>
</gene>